<gene>
    <name evidence="2" type="ORF">BUALT_Bualt19G0055800</name>
</gene>
<reference evidence="2" key="1">
    <citation type="submission" date="2019-10" db="EMBL/GenBank/DDBJ databases">
        <authorList>
            <person name="Zhang R."/>
            <person name="Pan Y."/>
            <person name="Wang J."/>
            <person name="Ma R."/>
            <person name="Yu S."/>
        </authorList>
    </citation>
    <scope>NUCLEOTIDE SEQUENCE</scope>
    <source>
        <strain evidence="2">LA-IB0</strain>
        <tissue evidence="2">Leaf</tissue>
    </source>
</reference>
<organism evidence="2 3">
    <name type="scientific">Buddleja alternifolia</name>
    <dbReference type="NCBI Taxonomy" id="168488"/>
    <lineage>
        <taxon>Eukaryota</taxon>
        <taxon>Viridiplantae</taxon>
        <taxon>Streptophyta</taxon>
        <taxon>Embryophyta</taxon>
        <taxon>Tracheophyta</taxon>
        <taxon>Spermatophyta</taxon>
        <taxon>Magnoliopsida</taxon>
        <taxon>eudicotyledons</taxon>
        <taxon>Gunneridae</taxon>
        <taxon>Pentapetalae</taxon>
        <taxon>asterids</taxon>
        <taxon>lamiids</taxon>
        <taxon>Lamiales</taxon>
        <taxon>Scrophulariaceae</taxon>
        <taxon>Buddlejeae</taxon>
        <taxon>Buddleja</taxon>
    </lineage>
</organism>
<dbReference type="SMART" id="SM00256">
    <property type="entry name" value="FBOX"/>
    <property type="match status" value="1"/>
</dbReference>
<dbReference type="AlphaFoldDB" id="A0AAV6W2D3"/>
<dbReference type="CDD" id="cd22157">
    <property type="entry name" value="F-box_AtFBW1-like"/>
    <property type="match status" value="1"/>
</dbReference>
<dbReference type="Gene3D" id="1.20.1280.50">
    <property type="match status" value="1"/>
</dbReference>
<protein>
    <recommendedName>
        <fullName evidence="1">F-box domain-containing protein</fullName>
    </recommendedName>
</protein>
<dbReference type="PROSITE" id="PS50181">
    <property type="entry name" value="FBOX"/>
    <property type="match status" value="1"/>
</dbReference>
<accession>A0AAV6W2D3</accession>
<keyword evidence="3" id="KW-1185">Reference proteome</keyword>
<evidence type="ECO:0000313" key="2">
    <source>
        <dbReference type="EMBL" id="KAG8363759.1"/>
    </source>
</evidence>
<dbReference type="InterPro" id="IPR050796">
    <property type="entry name" value="SCF_F-box_component"/>
</dbReference>
<dbReference type="InterPro" id="IPR006527">
    <property type="entry name" value="F-box-assoc_dom_typ1"/>
</dbReference>
<feature type="domain" description="F-box" evidence="1">
    <location>
        <begin position="5"/>
        <end position="51"/>
    </location>
</feature>
<dbReference type="Pfam" id="PF07734">
    <property type="entry name" value="FBA_1"/>
    <property type="match status" value="1"/>
</dbReference>
<dbReference type="PANTHER" id="PTHR31672">
    <property type="entry name" value="BNACNNG10540D PROTEIN"/>
    <property type="match status" value="1"/>
</dbReference>
<sequence length="379" mass="43792">MENVDYKAPDVPEEIIIEILLRLPVESLLKFRCVSKLWCFLISSHQFAKAHINFSTKNNIYAHDRLVFGSRLYPMDLYSCFLHSAFEDTLYTGYIYPETDENLHVDRVWIDYPLYESDDLIWLVGSCNGLICVSLSVSTLILWNPITRKSKVLPESGTDLNFFDYCGITYGFGFDELHDDYKVVEFFSFDRHLGELEIQVKVYSLRTNSWKILSNWPGGDTFGGSGKFLNGAIHWSVTHIDEWGWAIITHDLATDTFTELPLPDIDDDDVRVEIKVLGGCLSVCCEHSTYMDVWVMKEYGVKSSWTKVVRIPFYVDLEENEFVRPSPLFLMRDGKILINYGSNLRIYDPGNPHIHLFGKRFQVEAITYFESLVSPNLDD</sequence>
<dbReference type="SUPFAM" id="SSF81383">
    <property type="entry name" value="F-box domain"/>
    <property type="match status" value="1"/>
</dbReference>
<dbReference type="InterPro" id="IPR036047">
    <property type="entry name" value="F-box-like_dom_sf"/>
</dbReference>
<proteinExistence type="predicted"/>
<dbReference type="Proteomes" id="UP000826271">
    <property type="component" value="Unassembled WGS sequence"/>
</dbReference>
<name>A0AAV6W2D3_9LAMI</name>
<dbReference type="NCBIfam" id="TIGR01640">
    <property type="entry name" value="F_box_assoc_1"/>
    <property type="match status" value="1"/>
</dbReference>
<dbReference type="PANTHER" id="PTHR31672:SF13">
    <property type="entry name" value="F-BOX PROTEIN CPR30-LIKE"/>
    <property type="match status" value="1"/>
</dbReference>
<dbReference type="InterPro" id="IPR017451">
    <property type="entry name" value="F-box-assoc_interact_dom"/>
</dbReference>
<evidence type="ECO:0000259" key="1">
    <source>
        <dbReference type="PROSITE" id="PS50181"/>
    </source>
</evidence>
<comment type="caution">
    <text evidence="2">The sequence shown here is derived from an EMBL/GenBank/DDBJ whole genome shotgun (WGS) entry which is preliminary data.</text>
</comment>
<evidence type="ECO:0000313" key="3">
    <source>
        <dbReference type="Proteomes" id="UP000826271"/>
    </source>
</evidence>
<dbReference type="Pfam" id="PF00646">
    <property type="entry name" value="F-box"/>
    <property type="match status" value="1"/>
</dbReference>
<dbReference type="EMBL" id="WHWC01000019">
    <property type="protein sequence ID" value="KAG8363759.1"/>
    <property type="molecule type" value="Genomic_DNA"/>
</dbReference>
<dbReference type="InterPro" id="IPR001810">
    <property type="entry name" value="F-box_dom"/>
</dbReference>